<feature type="transmembrane region" description="Helical" evidence="1">
    <location>
        <begin position="365"/>
        <end position="387"/>
    </location>
</feature>
<reference evidence="2" key="1">
    <citation type="submission" date="2014-08" db="EMBL/GenBank/DDBJ databases">
        <authorList>
            <person name="Murali S."/>
            <person name="Richards S."/>
            <person name="Bandaranaike D."/>
            <person name="Bellair M."/>
            <person name="Blankenburg K."/>
            <person name="Chao H."/>
            <person name="Dinh H."/>
            <person name="Doddapaneni H."/>
            <person name="Dugan-Rocha S."/>
            <person name="Elkadiri S."/>
            <person name="Gnanaolivu R."/>
            <person name="Hughes D."/>
            <person name="Lee S."/>
            <person name="Li M."/>
            <person name="Ming W."/>
            <person name="Munidasa M."/>
            <person name="Muniz J."/>
            <person name="Nguyen L."/>
            <person name="Osuji N."/>
            <person name="Pu L.-L."/>
            <person name="Puazo M."/>
            <person name="Skinner E."/>
            <person name="Qu C."/>
            <person name="Quiroz J."/>
            <person name="Raj R."/>
            <person name="Weissenberger G."/>
            <person name="Xin Y."/>
            <person name="Zou X."/>
            <person name="Han Y."/>
            <person name="Worley K."/>
            <person name="Muzny D."/>
            <person name="Gibbs R."/>
        </authorList>
    </citation>
    <scope>NUCLEOTIDE SEQUENCE</scope>
    <source>
        <strain evidence="2">HAZT.00-mixed</strain>
        <tissue evidence="2">Whole organism</tissue>
    </source>
</reference>
<keyword evidence="1" id="KW-1133">Transmembrane helix</keyword>
<evidence type="ECO:0000313" key="2">
    <source>
        <dbReference type="EMBL" id="KAA0187495.1"/>
    </source>
</evidence>
<sequence>MMKINLQKLFNFSVWSLGFFGAFYSKKDGLARVVVSNSRNTPNCQVPKMLKNIIDPEEDRGMFSPVSLYCILWKICISTIIIAYFVVSTLGIMSSCVYFGPTLEFAFNMNKCIDTAAILILCIYIQINGRSLKLVVISLNQSLEGVNESLLHKKSISFIISIAGLIPVSIFLASVHILHFWIEGNMVSVAELFTVTAFTKLKLTFCCLYWSGTSLFEAVYDSVINKIRNRICQPEEKEDVSPSIPVASSHRGAVCKCYTMPDRGRNCEKSKGISTNGDAILNYPDDCCVSTCTDSFEISIMNSGRLPAVLNELRNSYGTILKVYKARKQLQLYMGVPIVLIMLYMVCTAIISAFLFFLMKNKLPFVSIVTIAYLALTMAVGNILLGVPDILLKKLHNLRELLAVDPGFTVCGLFTLSRFRIVDISCFVATYLIILVQFQTSEDILDASNSTSLHNHSWLWNSLHNHT</sequence>
<evidence type="ECO:0000256" key="1">
    <source>
        <dbReference type="SAM" id="Phobius"/>
    </source>
</evidence>
<dbReference type="AlphaFoldDB" id="A0A6A0GT59"/>
<dbReference type="Proteomes" id="UP000711488">
    <property type="component" value="Unassembled WGS sequence"/>
</dbReference>
<feature type="transmembrane region" description="Helical" evidence="1">
    <location>
        <begin position="158"/>
        <end position="182"/>
    </location>
</feature>
<name>A0A6A0GT59_HYAAZ</name>
<keyword evidence="1" id="KW-0812">Transmembrane</keyword>
<organism evidence="2">
    <name type="scientific">Hyalella azteca</name>
    <name type="common">Amphipod</name>
    <dbReference type="NCBI Taxonomy" id="294128"/>
    <lineage>
        <taxon>Eukaryota</taxon>
        <taxon>Metazoa</taxon>
        <taxon>Ecdysozoa</taxon>
        <taxon>Arthropoda</taxon>
        <taxon>Crustacea</taxon>
        <taxon>Multicrustacea</taxon>
        <taxon>Malacostraca</taxon>
        <taxon>Eumalacostraca</taxon>
        <taxon>Peracarida</taxon>
        <taxon>Amphipoda</taxon>
        <taxon>Senticaudata</taxon>
        <taxon>Talitrida</taxon>
        <taxon>Talitroidea</taxon>
        <taxon>Hyalellidae</taxon>
        <taxon>Hyalella</taxon>
    </lineage>
</organism>
<proteinExistence type="predicted"/>
<gene>
    <name evidence="2" type="ORF">HAZT_HAZT006564</name>
</gene>
<protein>
    <submittedName>
        <fullName evidence="2">Gustatory receptor 4</fullName>
    </submittedName>
</protein>
<dbReference type="EMBL" id="JQDR03014865">
    <property type="protein sequence ID" value="KAA0187495.1"/>
    <property type="molecule type" value="Genomic_DNA"/>
</dbReference>
<feature type="transmembrane region" description="Helical" evidence="1">
    <location>
        <begin position="332"/>
        <end position="359"/>
    </location>
</feature>
<comment type="caution">
    <text evidence="2">The sequence shown here is derived from an EMBL/GenBank/DDBJ whole genome shotgun (WGS) entry which is preliminary data.</text>
</comment>
<accession>A0A6A0GT59</accession>
<reference evidence="2" key="3">
    <citation type="submission" date="2019-06" db="EMBL/GenBank/DDBJ databases">
        <authorList>
            <person name="Poynton C."/>
            <person name="Hasenbein S."/>
            <person name="Benoit J.B."/>
            <person name="Sepulveda M.S."/>
            <person name="Poelchau M.F."/>
            <person name="Murali S.C."/>
            <person name="Chen S."/>
            <person name="Glastad K.M."/>
            <person name="Werren J.H."/>
            <person name="Vineis J.H."/>
            <person name="Bowen J.L."/>
            <person name="Friedrich M."/>
            <person name="Jones J."/>
            <person name="Robertson H.M."/>
            <person name="Feyereisen R."/>
            <person name="Mechler-Hickson A."/>
            <person name="Mathers N."/>
            <person name="Lee C.E."/>
            <person name="Colbourne J.K."/>
            <person name="Biales A."/>
            <person name="Johnston J.S."/>
            <person name="Wellborn G.A."/>
            <person name="Rosendale A.J."/>
            <person name="Cridge A.G."/>
            <person name="Munoz-Torres M.C."/>
            <person name="Bain P.A."/>
            <person name="Manny A.R."/>
            <person name="Major K.M."/>
            <person name="Lambert F.N."/>
            <person name="Vulpe C.D."/>
            <person name="Tuck P."/>
            <person name="Blalock B.J."/>
            <person name="Lin Y.-Y."/>
            <person name="Smith M.E."/>
            <person name="Ochoa-Acuna H."/>
            <person name="Chen M.-J.M."/>
            <person name="Childers C.P."/>
            <person name="Qu J."/>
            <person name="Dugan S."/>
            <person name="Lee S.L."/>
            <person name="Chao H."/>
            <person name="Dinh H."/>
            <person name="Han Y."/>
            <person name="Doddapaneni H."/>
            <person name="Worley K.C."/>
            <person name="Muzny D.M."/>
            <person name="Gibbs R.A."/>
            <person name="Richards S."/>
        </authorList>
    </citation>
    <scope>NUCLEOTIDE SEQUENCE</scope>
    <source>
        <strain evidence="2">HAZT.00-mixed</strain>
        <tissue evidence="2">Whole organism</tissue>
    </source>
</reference>
<keyword evidence="2" id="KW-0675">Receptor</keyword>
<reference evidence="2" key="2">
    <citation type="journal article" date="2018" name="Environ. Sci. Technol.">
        <title>The Toxicogenome of Hyalella azteca: A Model for Sediment Ecotoxicology and Evolutionary Toxicology.</title>
        <authorList>
            <person name="Poynton H.C."/>
            <person name="Hasenbein S."/>
            <person name="Benoit J.B."/>
            <person name="Sepulveda M.S."/>
            <person name="Poelchau M.F."/>
            <person name="Hughes D.S.T."/>
            <person name="Murali S.C."/>
            <person name="Chen S."/>
            <person name="Glastad K.M."/>
            <person name="Goodisman M.A.D."/>
            <person name="Werren J.H."/>
            <person name="Vineis J.H."/>
            <person name="Bowen J.L."/>
            <person name="Friedrich M."/>
            <person name="Jones J."/>
            <person name="Robertson H.M."/>
            <person name="Feyereisen R."/>
            <person name="Mechler-Hickson A."/>
            <person name="Mathers N."/>
            <person name="Lee C.E."/>
            <person name="Colbourne J.K."/>
            <person name="Biales A."/>
            <person name="Johnston J.S."/>
            <person name="Wellborn G.A."/>
            <person name="Rosendale A.J."/>
            <person name="Cridge A.G."/>
            <person name="Munoz-Torres M.C."/>
            <person name="Bain P.A."/>
            <person name="Manny A.R."/>
            <person name="Major K.M."/>
            <person name="Lambert F.N."/>
            <person name="Vulpe C.D."/>
            <person name="Tuck P."/>
            <person name="Blalock B.J."/>
            <person name="Lin Y.Y."/>
            <person name="Smith M.E."/>
            <person name="Ochoa-Acuna H."/>
            <person name="Chen M.M."/>
            <person name="Childers C.P."/>
            <person name="Qu J."/>
            <person name="Dugan S."/>
            <person name="Lee S.L."/>
            <person name="Chao H."/>
            <person name="Dinh H."/>
            <person name="Han Y."/>
            <person name="Doddapaneni H."/>
            <person name="Worley K.C."/>
            <person name="Muzny D.M."/>
            <person name="Gibbs R.A."/>
            <person name="Richards S."/>
        </authorList>
    </citation>
    <scope>NUCLEOTIDE SEQUENCE</scope>
    <source>
        <strain evidence="2">HAZT.00-mixed</strain>
        <tissue evidence="2">Whole organism</tissue>
    </source>
</reference>
<keyword evidence="1" id="KW-0472">Membrane</keyword>
<feature type="transmembrane region" description="Helical" evidence="1">
    <location>
        <begin position="71"/>
        <end position="93"/>
    </location>
</feature>